<evidence type="ECO:0000256" key="5">
    <source>
        <dbReference type="SAM" id="MobiDB-lite"/>
    </source>
</evidence>
<dbReference type="PANTHER" id="PTHR47529:SF1">
    <property type="entry name" value="PERIPLASMIC CHAPERONE PPID"/>
    <property type="match status" value="1"/>
</dbReference>
<sequence>MLQDIRDRAQGWIAWVIVILICIPFAMWGVYEYLGGNPNLPVAEVNGVELSGGQFRQAYRRQRMQLQNLFGANFDLGALDERSLKRGTLSDLIDGEVLVQVALDNGLRIGDRQLADAIQSRSMFQEEGRFSDAIYQRWLRMFGYTAGGFEQEYRRSLLIDQVRGAIADTALTGNEDIRNTLRLQRQKRLIDLLTIPKARYTGNRITEEAIVDYHQRNQAEFVTPERVSVSYLELSLDTLPDVPEPAEEELRGLYERQEADYTEVGNAEPNTSRPFEEVREELLKDFRRHQKERLFFEIAEQLANLTFENPDTLAVAADALELTIQETGFFDRTGQVADDGAPGDDVSGKAAPSPDEITITKDRKFIASAFSEDVLNAGNNSDPIELEEYRVIVLRRKEHLPASPQPLDAVRGEITARLDAEQTQKRIVRLGNELIEKLRAGATLASLADTHELTLREQIQIGRGDTNEAYEIVDKVFRMSRPESGEIVYGGMVTSAGDFTVIGLQKVIEEALTDADTAIETATRNTLARTYGKEEYQNYIRTLRAGAEIIVHENNL</sequence>
<keyword evidence="8" id="KW-0413">Isomerase</keyword>
<dbReference type="InterPro" id="IPR052029">
    <property type="entry name" value="PpiD_chaperone"/>
</dbReference>
<evidence type="ECO:0000256" key="1">
    <source>
        <dbReference type="ARBA" id="ARBA00004236"/>
    </source>
</evidence>
<dbReference type="InterPro" id="IPR027304">
    <property type="entry name" value="Trigger_fact/SurA_dom_sf"/>
</dbReference>
<evidence type="ECO:0000313" key="7">
    <source>
        <dbReference type="EMBL" id="VFJ67258.1"/>
    </source>
</evidence>
<comment type="subcellular location">
    <subcellularLocation>
        <location evidence="1">Cell membrane</location>
    </subcellularLocation>
</comment>
<accession>A0A450TJ46</accession>
<protein>
    <submittedName>
        <fullName evidence="8">Peptidyl-prolyl cis-trans isomerase D</fullName>
    </submittedName>
</protein>
<evidence type="ECO:0000313" key="8">
    <source>
        <dbReference type="EMBL" id="VFJ67393.1"/>
    </source>
</evidence>
<name>A0A450TJ46_9GAMM</name>
<proteinExistence type="predicted"/>
<gene>
    <name evidence="8" type="ORF">BECKFM1743A_GA0114220_104451</name>
    <name evidence="9" type="ORF">BECKFM1743B_GA0114221_104361</name>
    <name evidence="7" type="ORF">BECKFM1743C_GA0114222_104501</name>
</gene>
<reference evidence="8" key="1">
    <citation type="submission" date="2019-02" db="EMBL/GenBank/DDBJ databases">
        <authorList>
            <person name="Gruber-Vodicka R. H."/>
            <person name="Seah K. B. B."/>
        </authorList>
    </citation>
    <scope>NUCLEOTIDE SEQUENCE</scope>
    <source>
        <strain evidence="8">BECK_BZ163</strain>
        <strain evidence="9">BECK_BZ164</strain>
        <strain evidence="7">BECK_BZ165</strain>
    </source>
</reference>
<feature type="region of interest" description="Disordered" evidence="5">
    <location>
        <begin position="333"/>
        <end position="354"/>
    </location>
</feature>
<dbReference type="EMBL" id="CAADFA010000450">
    <property type="protein sequence ID" value="VFJ67258.1"/>
    <property type="molecule type" value="Genomic_DNA"/>
</dbReference>
<keyword evidence="2" id="KW-1003">Cell membrane</keyword>
<evidence type="ECO:0000256" key="6">
    <source>
        <dbReference type="SAM" id="Phobius"/>
    </source>
</evidence>
<dbReference type="SUPFAM" id="SSF109998">
    <property type="entry name" value="Triger factor/SurA peptide-binding domain-like"/>
    <property type="match status" value="1"/>
</dbReference>
<dbReference type="GO" id="GO:0016853">
    <property type="term" value="F:isomerase activity"/>
    <property type="evidence" value="ECO:0007669"/>
    <property type="project" value="UniProtKB-KW"/>
</dbReference>
<keyword evidence="6" id="KW-0812">Transmembrane</keyword>
<keyword evidence="4" id="KW-0143">Chaperone</keyword>
<evidence type="ECO:0000313" key="9">
    <source>
        <dbReference type="EMBL" id="VFK16670.1"/>
    </source>
</evidence>
<keyword evidence="3 6" id="KW-0472">Membrane</keyword>
<evidence type="ECO:0000256" key="2">
    <source>
        <dbReference type="ARBA" id="ARBA00022475"/>
    </source>
</evidence>
<dbReference type="Pfam" id="PF13624">
    <property type="entry name" value="SurA_N_3"/>
    <property type="match status" value="1"/>
</dbReference>
<keyword evidence="6" id="KW-1133">Transmembrane helix</keyword>
<feature type="transmembrane region" description="Helical" evidence="6">
    <location>
        <begin position="12"/>
        <end position="31"/>
    </location>
</feature>
<dbReference type="PANTHER" id="PTHR47529">
    <property type="entry name" value="PEPTIDYL-PROLYL CIS-TRANS ISOMERASE D"/>
    <property type="match status" value="1"/>
</dbReference>
<evidence type="ECO:0000256" key="4">
    <source>
        <dbReference type="ARBA" id="ARBA00023186"/>
    </source>
</evidence>
<dbReference type="Gene3D" id="1.10.4030.10">
    <property type="entry name" value="Porin chaperone SurA, peptide-binding domain"/>
    <property type="match status" value="1"/>
</dbReference>
<dbReference type="AlphaFoldDB" id="A0A450TJ46"/>
<dbReference type="GO" id="GO:0005886">
    <property type="term" value="C:plasma membrane"/>
    <property type="evidence" value="ECO:0007669"/>
    <property type="project" value="UniProtKB-SubCell"/>
</dbReference>
<evidence type="ECO:0000256" key="3">
    <source>
        <dbReference type="ARBA" id="ARBA00023136"/>
    </source>
</evidence>
<dbReference type="EMBL" id="CAADEZ010000445">
    <property type="protein sequence ID" value="VFJ67393.1"/>
    <property type="molecule type" value="Genomic_DNA"/>
</dbReference>
<organism evidence="8">
    <name type="scientific">Candidatus Kentrum sp. FM</name>
    <dbReference type="NCBI Taxonomy" id="2126340"/>
    <lineage>
        <taxon>Bacteria</taxon>
        <taxon>Pseudomonadati</taxon>
        <taxon>Pseudomonadota</taxon>
        <taxon>Gammaproteobacteria</taxon>
        <taxon>Candidatus Kentrum</taxon>
    </lineage>
</organism>
<dbReference type="EMBL" id="CAADFL010000436">
    <property type="protein sequence ID" value="VFK16670.1"/>
    <property type="molecule type" value="Genomic_DNA"/>
</dbReference>